<proteinExistence type="predicted"/>
<dbReference type="AlphaFoldDB" id="A0A067CIH1"/>
<evidence type="ECO:0000313" key="1">
    <source>
        <dbReference type="EMBL" id="KDO30534.1"/>
    </source>
</evidence>
<keyword evidence="2" id="KW-1185">Reference proteome</keyword>
<dbReference type="Proteomes" id="UP000030745">
    <property type="component" value="Unassembled WGS sequence"/>
</dbReference>
<dbReference type="RefSeq" id="XP_012198749.1">
    <property type="nucleotide sequence ID" value="XM_012343359.1"/>
</dbReference>
<dbReference type="KEGG" id="spar:SPRG_04435"/>
<name>A0A067CIH1_SAPPC</name>
<gene>
    <name evidence="1" type="ORF">SPRG_04435</name>
</gene>
<dbReference type="EMBL" id="KK583201">
    <property type="protein sequence ID" value="KDO30534.1"/>
    <property type="molecule type" value="Genomic_DNA"/>
</dbReference>
<evidence type="ECO:0000313" key="2">
    <source>
        <dbReference type="Proteomes" id="UP000030745"/>
    </source>
</evidence>
<protein>
    <submittedName>
        <fullName evidence="1">Uncharacterized protein</fullName>
    </submittedName>
</protein>
<dbReference type="VEuPathDB" id="FungiDB:SPRG_04435"/>
<organism evidence="1 2">
    <name type="scientific">Saprolegnia parasitica (strain CBS 223.65)</name>
    <dbReference type="NCBI Taxonomy" id="695850"/>
    <lineage>
        <taxon>Eukaryota</taxon>
        <taxon>Sar</taxon>
        <taxon>Stramenopiles</taxon>
        <taxon>Oomycota</taxon>
        <taxon>Saprolegniomycetes</taxon>
        <taxon>Saprolegniales</taxon>
        <taxon>Saprolegniaceae</taxon>
        <taxon>Saprolegnia</taxon>
    </lineage>
</organism>
<sequence length="148" mass="16205">MLAFFNALVKNLVPSTSDAPVMLIDVEEVAACPASYEAMKAPTWDDKRQTCANCKHVFLKALSPAENYCSVDCKSNAVYLEGIQRAIQAMKNAVASTDEPVKAPVDVVAPLHEMQLRPVALGEAHTFAEYHTEKLAGKNVEWSFSALY</sequence>
<accession>A0A067CIH1</accession>
<dbReference type="OMA" id="ANNVEWA"/>
<dbReference type="OrthoDB" id="64555at2759"/>
<dbReference type="GeneID" id="24126878"/>
<reference evidence="1 2" key="1">
    <citation type="journal article" date="2013" name="PLoS Genet.">
        <title>Distinctive expansion of potential virulence genes in the genome of the oomycete fish pathogen Saprolegnia parasitica.</title>
        <authorList>
            <person name="Jiang R.H."/>
            <person name="de Bruijn I."/>
            <person name="Haas B.J."/>
            <person name="Belmonte R."/>
            <person name="Lobach L."/>
            <person name="Christie J."/>
            <person name="van den Ackerveken G."/>
            <person name="Bottin A."/>
            <person name="Bulone V."/>
            <person name="Diaz-Moreno S.M."/>
            <person name="Dumas B."/>
            <person name="Fan L."/>
            <person name="Gaulin E."/>
            <person name="Govers F."/>
            <person name="Grenville-Briggs L.J."/>
            <person name="Horner N.R."/>
            <person name="Levin J.Z."/>
            <person name="Mammella M."/>
            <person name="Meijer H.J."/>
            <person name="Morris P."/>
            <person name="Nusbaum C."/>
            <person name="Oome S."/>
            <person name="Phillips A.J."/>
            <person name="van Rooyen D."/>
            <person name="Rzeszutek E."/>
            <person name="Saraiva M."/>
            <person name="Secombes C.J."/>
            <person name="Seidl M.F."/>
            <person name="Snel B."/>
            <person name="Stassen J.H."/>
            <person name="Sykes S."/>
            <person name="Tripathy S."/>
            <person name="van den Berg H."/>
            <person name="Vega-Arreguin J.C."/>
            <person name="Wawra S."/>
            <person name="Young S.K."/>
            <person name="Zeng Q."/>
            <person name="Dieguez-Uribeondo J."/>
            <person name="Russ C."/>
            <person name="Tyler B.M."/>
            <person name="van West P."/>
        </authorList>
    </citation>
    <scope>NUCLEOTIDE SEQUENCE [LARGE SCALE GENOMIC DNA]</scope>
    <source>
        <strain evidence="1 2">CBS 223.65</strain>
    </source>
</reference>